<accession>A0A2J6PI28</accession>
<evidence type="ECO:0000313" key="2">
    <source>
        <dbReference type="EMBL" id="PMD13536.1"/>
    </source>
</evidence>
<organism evidence="2 3">
    <name type="scientific">Hyaloscypha hepaticicola</name>
    <dbReference type="NCBI Taxonomy" id="2082293"/>
    <lineage>
        <taxon>Eukaryota</taxon>
        <taxon>Fungi</taxon>
        <taxon>Dikarya</taxon>
        <taxon>Ascomycota</taxon>
        <taxon>Pezizomycotina</taxon>
        <taxon>Leotiomycetes</taxon>
        <taxon>Helotiales</taxon>
        <taxon>Hyaloscyphaceae</taxon>
        <taxon>Hyaloscypha</taxon>
    </lineage>
</organism>
<dbReference type="STRING" id="1745343.A0A2J6PI28"/>
<evidence type="ECO:0000313" key="3">
    <source>
        <dbReference type="Proteomes" id="UP000235672"/>
    </source>
</evidence>
<dbReference type="EMBL" id="KZ613530">
    <property type="protein sequence ID" value="PMD13536.1"/>
    <property type="molecule type" value="Genomic_DNA"/>
</dbReference>
<evidence type="ECO:0000256" key="1">
    <source>
        <dbReference type="SAM" id="SignalP"/>
    </source>
</evidence>
<dbReference type="OrthoDB" id="3559540at2759"/>
<dbReference type="PROSITE" id="PS51257">
    <property type="entry name" value="PROKAR_LIPOPROTEIN"/>
    <property type="match status" value="1"/>
</dbReference>
<sequence>MKFFAITVVSLSMGCQVLAAPIDPTSAVASVQPIVETLPSEAVAAIESLPMVNTATPAVPDTGLPIPKRDISITTITTAVSGLHSSVSSKLSTIMTMSASNATTLAAPMIKSALTNVATKMNNTITSMAPAQALLSALADMESMVFNIKTTLSTTMATVHGDAMTLIAPEIATVLGLVLPLLSPLTAFVYSIAGLVPGGDAKVVELTSAAGSVMGVASSLLSPVEGLTAVGM</sequence>
<feature type="chain" id="PRO_5014347315" evidence="1">
    <location>
        <begin position="20"/>
        <end position="232"/>
    </location>
</feature>
<dbReference type="AlphaFoldDB" id="A0A2J6PI28"/>
<gene>
    <name evidence="2" type="ORF">NA56DRAFT_420296</name>
</gene>
<protein>
    <submittedName>
        <fullName evidence="2">Uncharacterized protein</fullName>
    </submittedName>
</protein>
<proteinExistence type="predicted"/>
<name>A0A2J6PI28_9HELO</name>
<keyword evidence="3" id="KW-1185">Reference proteome</keyword>
<keyword evidence="1" id="KW-0732">Signal</keyword>
<reference evidence="2 3" key="1">
    <citation type="submission" date="2016-05" db="EMBL/GenBank/DDBJ databases">
        <title>A degradative enzymes factory behind the ericoid mycorrhizal symbiosis.</title>
        <authorList>
            <consortium name="DOE Joint Genome Institute"/>
            <person name="Martino E."/>
            <person name="Morin E."/>
            <person name="Grelet G."/>
            <person name="Kuo A."/>
            <person name="Kohler A."/>
            <person name="Daghino S."/>
            <person name="Barry K."/>
            <person name="Choi C."/>
            <person name="Cichocki N."/>
            <person name="Clum A."/>
            <person name="Copeland A."/>
            <person name="Hainaut M."/>
            <person name="Haridas S."/>
            <person name="Labutti K."/>
            <person name="Lindquist E."/>
            <person name="Lipzen A."/>
            <person name="Khouja H.-R."/>
            <person name="Murat C."/>
            <person name="Ohm R."/>
            <person name="Olson A."/>
            <person name="Spatafora J."/>
            <person name="Veneault-Fourrey C."/>
            <person name="Henrissat B."/>
            <person name="Grigoriev I."/>
            <person name="Martin F."/>
            <person name="Perotto S."/>
        </authorList>
    </citation>
    <scope>NUCLEOTIDE SEQUENCE [LARGE SCALE GENOMIC DNA]</scope>
    <source>
        <strain evidence="2 3">UAMH 7357</strain>
    </source>
</reference>
<feature type="signal peptide" evidence="1">
    <location>
        <begin position="1"/>
        <end position="19"/>
    </location>
</feature>
<dbReference type="Proteomes" id="UP000235672">
    <property type="component" value="Unassembled WGS sequence"/>
</dbReference>